<keyword evidence="2" id="KW-1185">Reference proteome</keyword>
<proteinExistence type="predicted"/>
<evidence type="ECO:0000313" key="1">
    <source>
        <dbReference type="EMBL" id="KAJ8642384.1"/>
    </source>
</evidence>
<sequence length="174" mass="19133">MGSYFGPLCLGFKRGSKGNRKTGTSGLQALTVGGSPSSCPGSDRQNIAVGRPSSERNLSTHPPPPPNDFLFELSKLSHFHMLSFSISSIETKSRKRCQLFFDLFVPRLRSDKSVHLSTKFYPFAWFSDGSINCLTAGKRQFSMLTCKYHEGGVGNFDAGLGTFLQFSFGREITS</sequence>
<organism evidence="1 2">
    <name type="scientific">Persea americana</name>
    <name type="common">Avocado</name>
    <dbReference type="NCBI Taxonomy" id="3435"/>
    <lineage>
        <taxon>Eukaryota</taxon>
        <taxon>Viridiplantae</taxon>
        <taxon>Streptophyta</taxon>
        <taxon>Embryophyta</taxon>
        <taxon>Tracheophyta</taxon>
        <taxon>Spermatophyta</taxon>
        <taxon>Magnoliopsida</taxon>
        <taxon>Magnoliidae</taxon>
        <taxon>Laurales</taxon>
        <taxon>Lauraceae</taxon>
        <taxon>Persea</taxon>
    </lineage>
</organism>
<protein>
    <submittedName>
        <fullName evidence="1">Uncharacterized protein</fullName>
    </submittedName>
</protein>
<name>A0ACC2M9K0_PERAE</name>
<accession>A0ACC2M9K0</accession>
<reference evidence="1 2" key="1">
    <citation type="journal article" date="2022" name="Hortic Res">
        <title>A haplotype resolved chromosomal level avocado genome allows analysis of novel avocado genes.</title>
        <authorList>
            <person name="Nath O."/>
            <person name="Fletcher S.J."/>
            <person name="Hayward A."/>
            <person name="Shaw L.M."/>
            <person name="Masouleh A.K."/>
            <person name="Furtado A."/>
            <person name="Henry R.J."/>
            <person name="Mitter N."/>
        </authorList>
    </citation>
    <scope>NUCLEOTIDE SEQUENCE [LARGE SCALE GENOMIC DNA]</scope>
    <source>
        <strain evidence="2">cv. Hass</strain>
    </source>
</reference>
<dbReference type="Proteomes" id="UP001234297">
    <property type="component" value="Chromosome 5"/>
</dbReference>
<comment type="caution">
    <text evidence="1">The sequence shown here is derived from an EMBL/GenBank/DDBJ whole genome shotgun (WGS) entry which is preliminary data.</text>
</comment>
<gene>
    <name evidence="1" type="ORF">MRB53_019078</name>
</gene>
<evidence type="ECO:0000313" key="2">
    <source>
        <dbReference type="Proteomes" id="UP001234297"/>
    </source>
</evidence>
<dbReference type="EMBL" id="CM056813">
    <property type="protein sequence ID" value="KAJ8642384.1"/>
    <property type="molecule type" value="Genomic_DNA"/>
</dbReference>